<dbReference type="Proteomes" id="UP000593562">
    <property type="component" value="Unassembled WGS sequence"/>
</dbReference>
<protein>
    <submittedName>
        <fullName evidence="1">Polyamine-modulated factor 1-binding protein 1</fullName>
    </submittedName>
</protein>
<dbReference type="InParanoid" id="A0A7J7DA73"/>
<dbReference type="OrthoDB" id="778453at2759"/>
<accession>A0A7J7DA73</accession>
<comment type="caution">
    <text evidence="1">The sequence shown here is derived from an EMBL/GenBank/DDBJ whole genome shotgun (WGS) entry which is preliminary data.</text>
</comment>
<evidence type="ECO:0000313" key="2">
    <source>
        <dbReference type="Proteomes" id="UP000593562"/>
    </source>
</evidence>
<name>A0A7J7DA73_TRIWF</name>
<reference evidence="1 2" key="1">
    <citation type="journal article" date="2020" name="Nat. Commun.">
        <title>Genome of Tripterygium wilfordii and identification of cytochrome P450 involved in triptolide biosynthesis.</title>
        <authorList>
            <person name="Tu L."/>
            <person name="Su P."/>
            <person name="Zhang Z."/>
            <person name="Gao L."/>
            <person name="Wang J."/>
            <person name="Hu T."/>
            <person name="Zhou J."/>
            <person name="Zhang Y."/>
            <person name="Zhao Y."/>
            <person name="Liu Y."/>
            <person name="Song Y."/>
            <person name="Tong Y."/>
            <person name="Lu Y."/>
            <person name="Yang J."/>
            <person name="Xu C."/>
            <person name="Jia M."/>
            <person name="Peters R.J."/>
            <person name="Huang L."/>
            <person name="Gao W."/>
        </authorList>
    </citation>
    <scope>NUCLEOTIDE SEQUENCE [LARGE SCALE GENOMIC DNA]</scope>
    <source>
        <strain evidence="2">cv. XIE 37</strain>
        <tissue evidence="1">Leaf</tissue>
    </source>
</reference>
<gene>
    <name evidence="1" type="ORF">HS088_TW09G01341</name>
</gene>
<keyword evidence="2" id="KW-1185">Reference proteome</keyword>
<dbReference type="PANTHER" id="PTHR36800">
    <property type="entry name" value="POLYAMINE-MODULATED FACTOR 1-BINDING PROTEIN"/>
    <property type="match status" value="1"/>
</dbReference>
<evidence type="ECO:0000313" key="1">
    <source>
        <dbReference type="EMBL" id="KAF5743275.1"/>
    </source>
</evidence>
<sequence>MANSPSQHVPNPEESEQKLSALVYDMSQHIQMAVDNMFKMINEIEQNTAGIMEEIGKCKDSAIERKKDLDEEKERFQKAAYTVLDMLSRRD</sequence>
<dbReference type="AlphaFoldDB" id="A0A7J7DA73"/>
<dbReference type="EMBL" id="JAAARO010000009">
    <property type="protein sequence ID" value="KAF5743275.1"/>
    <property type="molecule type" value="Genomic_DNA"/>
</dbReference>
<proteinExistence type="predicted"/>
<dbReference type="PANTHER" id="PTHR36800:SF1">
    <property type="entry name" value="POLYAMINE-MODULATED FACTOR 1-BINDING PROTEIN"/>
    <property type="match status" value="1"/>
</dbReference>
<organism evidence="1 2">
    <name type="scientific">Tripterygium wilfordii</name>
    <name type="common">Thunder God vine</name>
    <dbReference type="NCBI Taxonomy" id="458696"/>
    <lineage>
        <taxon>Eukaryota</taxon>
        <taxon>Viridiplantae</taxon>
        <taxon>Streptophyta</taxon>
        <taxon>Embryophyta</taxon>
        <taxon>Tracheophyta</taxon>
        <taxon>Spermatophyta</taxon>
        <taxon>Magnoliopsida</taxon>
        <taxon>eudicotyledons</taxon>
        <taxon>Gunneridae</taxon>
        <taxon>Pentapetalae</taxon>
        <taxon>rosids</taxon>
        <taxon>fabids</taxon>
        <taxon>Celastrales</taxon>
        <taxon>Celastraceae</taxon>
        <taxon>Tripterygium</taxon>
    </lineage>
</organism>
<dbReference type="FunCoup" id="A0A7J7DA73">
    <property type="interactions" value="231"/>
</dbReference>